<dbReference type="Proteomes" id="UP000006038">
    <property type="component" value="Chromosome 1"/>
</dbReference>
<organism evidence="1">
    <name type="scientific">Oryza brachyantha</name>
    <name type="common">malo sina</name>
    <dbReference type="NCBI Taxonomy" id="4533"/>
    <lineage>
        <taxon>Eukaryota</taxon>
        <taxon>Viridiplantae</taxon>
        <taxon>Streptophyta</taxon>
        <taxon>Embryophyta</taxon>
        <taxon>Tracheophyta</taxon>
        <taxon>Spermatophyta</taxon>
        <taxon>Magnoliopsida</taxon>
        <taxon>Liliopsida</taxon>
        <taxon>Poales</taxon>
        <taxon>Poaceae</taxon>
        <taxon>BOP clade</taxon>
        <taxon>Oryzoideae</taxon>
        <taxon>Oryzeae</taxon>
        <taxon>Oryzinae</taxon>
        <taxon>Oryza</taxon>
    </lineage>
</organism>
<name>J3L6C2_ORYBR</name>
<sequence length="158" mass="17841">MEVEMRRRRRPEMMRERWSYVTLELAPAAAAVAASNGSSKSSSIRKEEEEPAAPTIAAVEVVDTVYCCTCTSTIRRRRWYRLRAASGEVEGRAEGCARRARGLAVACDLGRVSGDDESDRTMLRPGPLIRRWTVFRLLDEWHARFRDMSPPCCAPYGS</sequence>
<keyword evidence="2" id="KW-1185">Reference proteome</keyword>
<reference evidence="1" key="2">
    <citation type="submission" date="2013-04" db="UniProtKB">
        <authorList>
            <consortium name="EnsemblPlants"/>
        </authorList>
    </citation>
    <scope>IDENTIFICATION</scope>
</reference>
<evidence type="ECO:0000313" key="2">
    <source>
        <dbReference type="Proteomes" id="UP000006038"/>
    </source>
</evidence>
<dbReference type="HOGENOM" id="CLU_1671983_0_0_1"/>
<reference evidence="1" key="1">
    <citation type="journal article" date="2013" name="Nat. Commun.">
        <title>Whole-genome sequencing of Oryza brachyantha reveals mechanisms underlying Oryza genome evolution.</title>
        <authorList>
            <person name="Chen J."/>
            <person name="Huang Q."/>
            <person name="Gao D."/>
            <person name="Wang J."/>
            <person name="Lang Y."/>
            <person name="Liu T."/>
            <person name="Li B."/>
            <person name="Bai Z."/>
            <person name="Luis Goicoechea J."/>
            <person name="Liang C."/>
            <person name="Chen C."/>
            <person name="Zhang W."/>
            <person name="Sun S."/>
            <person name="Liao Y."/>
            <person name="Zhang X."/>
            <person name="Yang L."/>
            <person name="Song C."/>
            <person name="Wang M."/>
            <person name="Shi J."/>
            <person name="Liu G."/>
            <person name="Liu J."/>
            <person name="Zhou H."/>
            <person name="Zhou W."/>
            <person name="Yu Q."/>
            <person name="An N."/>
            <person name="Chen Y."/>
            <person name="Cai Q."/>
            <person name="Wang B."/>
            <person name="Liu B."/>
            <person name="Min J."/>
            <person name="Huang Y."/>
            <person name="Wu H."/>
            <person name="Li Z."/>
            <person name="Zhang Y."/>
            <person name="Yin Y."/>
            <person name="Song W."/>
            <person name="Jiang J."/>
            <person name="Jackson S.A."/>
            <person name="Wing R.A."/>
            <person name="Wang J."/>
            <person name="Chen M."/>
        </authorList>
    </citation>
    <scope>NUCLEOTIDE SEQUENCE [LARGE SCALE GENOMIC DNA]</scope>
    <source>
        <strain evidence="1">cv. IRGC 101232</strain>
    </source>
</reference>
<protein>
    <submittedName>
        <fullName evidence="1">Uncharacterized protein</fullName>
    </submittedName>
</protein>
<proteinExistence type="predicted"/>
<accession>J3L6C2</accession>
<dbReference type="AlphaFoldDB" id="J3L6C2"/>
<dbReference type="EnsemblPlants" id="OB01G47780.1">
    <property type="protein sequence ID" value="OB01G47780.1"/>
    <property type="gene ID" value="OB01G47780"/>
</dbReference>
<dbReference type="Gramene" id="OB01G47780.1">
    <property type="protein sequence ID" value="OB01G47780.1"/>
    <property type="gene ID" value="OB01G47780"/>
</dbReference>
<evidence type="ECO:0000313" key="1">
    <source>
        <dbReference type="EnsemblPlants" id="OB01G47780.1"/>
    </source>
</evidence>